<keyword evidence="2" id="KW-0560">Oxidoreductase</keyword>
<keyword evidence="5" id="KW-1185">Reference proteome</keyword>
<reference evidence="4 5" key="1">
    <citation type="submission" date="2021-11" db="EMBL/GenBank/DDBJ databases">
        <title>Lacrimispora sp. nov. NSJ-141 isolated from human feces.</title>
        <authorList>
            <person name="Abdugheni R."/>
        </authorList>
    </citation>
    <scope>NUCLEOTIDE SEQUENCE [LARGE SCALE GENOMIC DNA]</scope>
    <source>
        <strain evidence="4 5">NSJ-141</strain>
    </source>
</reference>
<dbReference type="InterPro" id="IPR036291">
    <property type="entry name" value="NAD(P)-bd_dom_sf"/>
</dbReference>
<proteinExistence type="inferred from homology"/>
<dbReference type="PRINTS" id="PR00081">
    <property type="entry name" value="GDHRDH"/>
</dbReference>
<dbReference type="GO" id="GO:0030497">
    <property type="term" value="P:fatty acid elongation"/>
    <property type="evidence" value="ECO:0007669"/>
    <property type="project" value="TreeGrafter"/>
</dbReference>
<dbReference type="InterPro" id="IPR020904">
    <property type="entry name" value="Sc_DH/Rdtase_CS"/>
</dbReference>
<accession>A0AAP2W8F6</accession>
<dbReference type="FunFam" id="3.40.50.720:FF:000173">
    <property type="entry name" value="3-oxoacyl-[acyl-carrier protein] reductase"/>
    <property type="match status" value="1"/>
</dbReference>
<name>A0AAP2W8F6_9FIRM</name>
<dbReference type="PANTHER" id="PTHR42760">
    <property type="entry name" value="SHORT-CHAIN DEHYDROGENASES/REDUCTASES FAMILY MEMBER"/>
    <property type="match status" value="1"/>
</dbReference>
<protein>
    <submittedName>
        <fullName evidence="4">SDR family NAD(P)-dependent oxidoreductase</fullName>
    </submittedName>
</protein>
<comment type="similarity">
    <text evidence="1 3">Belongs to the short-chain dehydrogenases/reductases (SDR) family.</text>
</comment>
<evidence type="ECO:0000256" key="3">
    <source>
        <dbReference type="RuleBase" id="RU000363"/>
    </source>
</evidence>
<dbReference type="Pfam" id="PF00106">
    <property type="entry name" value="adh_short"/>
    <property type="match status" value="1"/>
</dbReference>
<dbReference type="PROSITE" id="PS00061">
    <property type="entry name" value="ADH_SHORT"/>
    <property type="match status" value="1"/>
</dbReference>
<dbReference type="InterPro" id="IPR002347">
    <property type="entry name" value="SDR_fam"/>
</dbReference>
<dbReference type="SUPFAM" id="SSF51735">
    <property type="entry name" value="NAD(P)-binding Rossmann-fold domains"/>
    <property type="match status" value="1"/>
</dbReference>
<dbReference type="NCBIfam" id="NF047420">
    <property type="entry name" value="EF_P_mod_YmfI"/>
    <property type="match status" value="1"/>
</dbReference>
<dbReference type="Proteomes" id="UP001299265">
    <property type="component" value="Unassembled WGS sequence"/>
</dbReference>
<dbReference type="PANTHER" id="PTHR42760:SF40">
    <property type="entry name" value="3-OXOACYL-[ACYL-CARRIER-PROTEIN] REDUCTASE, CHLOROPLASTIC"/>
    <property type="match status" value="1"/>
</dbReference>
<dbReference type="AlphaFoldDB" id="A0AAP2W8F6"/>
<dbReference type="GO" id="GO:0016616">
    <property type="term" value="F:oxidoreductase activity, acting on the CH-OH group of donors, NAD or NADP as acceptor"/>
    <property type="evidence" value="ECO:0007669"/>
    <property type="project" value="TreeGrafter"/>
</dbReference>
<dbReference type="PRINTS" id="PR00080">
    <property type="entry name" value="SDRFAMILY"/>
</dbReference>
<evidence type="ECO:0000313" key="5">
    <source>
        <dbReference type="Proteomes" id="UP001299265"/>
    </source>
</evidence>
<gene>
    <name evidence="4" type="ORF">LQE92_12590</name>
</gene>
<evidence type="ECO:0000256" key="1">
    <source>
        <dbReference type="ARBA" id="ARBA00006484"/>
    </source>
</evidence>
<sequence>MKSMKQNKSKTVLITGASRGIGRSIALRFAREGFQTAICARGEQALLHTKQEIEAAGIPCLAVAADVGKAGGCRKVFTAVEKAFGHADILINNAGISHIGLLQDMTEAQWDEIMSINLSSVFYCCRLAIPSMIAAKHGKILNISSVWGSAGASCEVAYSASKGAVNSLTKALAKELAPSGIQVNALACGVIDTEMNHFLSPEDRASLIEEIPADRLGTPDEAAEMAFQIISSPAYLTGQVITLDGGWQ</sequence>
<dbReference type="EMBL" id="JAJNOR010000008">
    <property type="protein sequence ID" value="MCD2493453.1"/>
    <property type="molecule type" value="Genomic_DNA"/>
</dbReference>
<comment type="caution">
    <text evidence="4">The sequence shown here is derived from an EMBL/GenBank/DDBJ whole genome shotgun (WGS) entry which is preliminary data.</text>
</comment>
<organism evidence="4 5">
    <name type="scientific">Lientehia hominis</name>
    <dbReference type="NCBI Taxonomy" id="2897778"/>
    <lineage>
        <taxon>Bacteria</taxon>
        <taxon>Bacillati</taxon>
        <taxon>Bacillota</taxon>
        <taxon>Clostridia</taxon>
        <taxon>Lachnospirales</taxon>
        <taxon>Lachnospiraceae</taxon>
        <taxon>Lientehia</taxon>
    </lineage>
</organism>
<evidence type="ECO:0000313" key="4">
    <source>
        <dbReference type="EMBL" id="MCD2493453.1"/>
    </source>
</evidence>
<evidence type="ECO:0000256" key="2">
    <source>
        <dbReference type="ARBA" id="ARBA00023002"/>
    </source>
</evidence>
<dbReference type="Gene3D" id="3.40.50.720">
    <property type="entry name" value="NAD(P)-binding Rossmann-like Domain"/>
    <property type="match status" value="1"/>
</dbReference>